<evidence type="ECO:0000256" key="5">
    <source>
        <dbReference type="ARBA" id="ARBA00023242"/>
    </source>
</evidence>
<dbReference type="OrthoDB" id="203279at2759"/>
<keyword evidence="3" id="KW-0805">Transcription regulation</keyword>
<feature type="compositionally biased region" description="Polar residues" evidence="6">
    <location>
        <begin position="1"/>
        <end position="15"/>
    </location>
</feature>
<organism evidence="7">
    <name type="scientific">Rhodotorula toruloides</name>
    <name type="common">Yeast</name>
    <name type="synonym">Rhodosporidium toruloides</name>
    <dbReference type="NCBI Taxonomy" id="5286"/>
    <lineage>
        <taxon>Eukaryota</taxon>
        <taxon>Fungi</taxon>
        <taxon>Dikarya</taxon>
        <taxon>Basidiomycota</taxon>
        <taxon>Pucciniomycotina</taxon>
        <taxon>Microbotryomycetes</taxon>
        <taxon>Sporidiobolales</taxon>
        <taxon>Sporidiobolaceae</taxon>
        <taxon>Rhodotorula</taxon>
    </lineage>
</organism>
<evidence type="ECO:0000313" key="7">
    <source>
        <dbReference type="EMBL" id="CDR46416.1"/>
    </source>
</evidence>
<gene>
    <name evidence="7" type="ORF">RHTO0S_12e04214g</name>
</gene>
<comment type="similarity">
    <text evidence="2">Belongs to the Mediator complex subunit 22 family.</text>
</comment>
<keyword evidence="4" id="KW-0804">Transcription</keyword>
<dbReference type="PANTHER" id="PTHR12434:SF6">
    <property type="entry name" value="MEDIATOR OF RNA POLYMERASE II TRANSCRIPTION SUBUNIT 22"/>
    <property type="match status" value="1"/>
</dbReference>
<dbReference type="AlphaFoldDB" id="A0A061BEU1"/>
<keyword evidence="5" id="KW-0539">Nucleus</keyword>
<evidence type="ECO:0000256" key="1">
    <source>
        <dbReference type="ARBA" id="ARBA00004123"/>
    </source>
</evidence>
<dbReference type="EMBL" id="LK052947">
    <property type="protein sequence ID" value="CDR46416.1"/>
    <property type="molecule type" value="Genomic_DNA"/>
</dbReference>
<protein>
    <submittedName>
        <fullName evidence="7">RHTO0S12e04214g1_1</fullName>
    </submittedName>
</protein>
<dbReference type="GO" id="GO:0006357">
    <property type="term" value="P:regulation of transcription by RNA polymerase II"/>
    <property type="evidence" value="ECO:0007669"/>
    <property type="project" value="InterPro"/>
</dbReference>
<reference evidence="7" key="1">
    <citation type="journal article" date="2014" name="Genome Announc.">
        <title>Draft genome sequence of Rhodosporidium toruloides CECT1137, an oleaginous yeast of biotechnological interest.</title>
        <authorList>
            <person name="Morin N."/>
            <person name="Calcas X."/>
            <person name="Devillers H."/>
            <person name="Durrens P."/>
            <person name="Sherman D.J."/>
            <person name="Nicaud J.-M."/>
            <person name="Neuveglise C."/>
        </authorList>
    </citation>
    <scope>NUCLEOTIDE SEQUENCE</scope>
    <source>
        <strain evidence="7">CECT1137</strain>
    </source>
</reference>
<comment type="subcellular location">
    <subcellularLocation>
        <location evidence="1">Nucleus</location>
    </subcellularLocation>
</comment>
<dbReference type="Pfam" id="PF06179">
    <property type="entry name" value="Med22"/>
    <property type="match status" value="1"/>
</dbReference>
<dbReference type="GO" id="GO:0003712">
    <property type="term" value="F:transcription coregulator activity"/>
    <property type="evidence" value="ECO:0007669"/>
    <property type="project" value="InterPro"/>
</dbReference>
<dbReference type="GO" id="GO:0016592">
    <property type="term" value="C:mediator complex"/>
    <property type="evidence" value="ECO:0007669"/>
    <property type="project" value="InterPro"/>
</dbReference>
<evidence type="ECO:0000256" key="2">
    <source>
        <dbReference type="ARBA" id="ARBA00005942"/>
    </source>
</evidence>
<accession>A0A061BEU1</accession>
<name>A0A061BEU1_RHOTO</name>
<feature type="region of interest" description="Disordered" evidence="6">
    <location>
        <begin position="1"/>
        <end position="21"/>
    </location>
</feature>
<proteinExistence type="inferred from homology"/>
<evidence type="ECO:0000256" key="4">
    <source>
        <dbReference type="ARBA" id="ARBA00023163"/>
    </source>
</evidence>
<sequence>MASTHPAQAQQARQQTDFRRRTLLPSTLNNLRNASSSGLDLTSDEYLDKQEEELNRIVDQNVEQLVEGMKDLVALARIDPAHPPHPSASAHRALTSSLKTQQMLRSAHALLGLANTLKLLHLFGDQEAGDEVRERRERELRDEIARLKQRASELAGEGANGLGAAAPL</sequence>
<dbReference type="InterPro" id="IPR009332">
    <property type="entry name" value="Med22"/>
</dbReference>
<evidence type="ECO:0000256" key="6">
    <source>
        <dbReference type="SAM" id="MobiDB-lite"/>
    </source>
</evidence>
<dbReference type="PANTHER" id="PTHR12434">
    <property type="entry name" value="MEDIATOR OF RNA POLYMERASE II TRANSCRIPTION SUBUNIT 22"/>
    <property type="match status" value="1"/>
</dbReference>
<evidence type="ECO:0000256" key="3">
    <source>
        <dbReference type="ARBA" id="ARBA00023015"/>
    </source>
</evidence>